<feature type="domain" description="PEP-utilising enzyme mobile" evidence="1">
    <location>
        <begin position="530"/>
        <end position="600"/>
    </location>
</feature>
<dbReference type="PANTHER" id="PTHR43615">
    <property type="entry name" value="PHOSPHOENOLPYRUVATE SYNTHASE-RELATED"/>
    <property type="match status" value="1"/>
</dbReference>
<dbReference type="NCBIfam" id="NF006150">
    <property type="entry name" value="PRK08296.1-2"/>
    <property type="match status" value="1"/>
</dbReference>
<evidence type="ECO:0000313" key="3">
    <source>
        <dbReference type="Proteomes" id="UP000820669"/>
    </source>
</evidence>
<proteinExistence type="predicted"/>
<dbReference type="Pfam" id="PF00391">
    <property type="entry name" value="PEP-utilizers"/>
    <property type="match status" value="1"/>
</dbReference>
<comment type="caution">
    <text evidence="2">The sequence shown here is derived from an EMBL/GenBank/DDBJ whole genome shotgun (WGS) entry which is preliminary data.</text>
</comment>
<dbReference type="NCBIfam" id="NF006151">
    <property type="entry name" value="PRK08296.1-3"/>
    <property type="match status" value="1"/>
</dbReference>
<gene>
    <name evidence="2" type="ORF">HF526_00470</name>
</gene>
<accession>A0ABX1S629</accession>
<sequence>MSEARFPGPFEVETPPGAEGWQELYSYSAVFSEDRRGYEDSMFWFHDGVHWPTVLTPWDATFFEYAIATLSQYNTRHYLIPPALGIDARIVNGYGYLSPVGVTDPAEIEARVPHFLERAGFYFSNWDDLYDKWLVKIRDLVREMESIKFEPLPEKEDIEVVTEGHGTGAGLTMTTSYHKVVDLGFKLWQYHFEFLNLGYAAYLDFFGFCKQAFPSIPDQAIAKMVAGVEVDLFRPDDELKKLARLAVELDLDDTFADAERPDAMEERLRGSEQGRRWLEAWGEAAEPWFNFSTGSGFYHSDRIWIEHRDIPFGFIRDYAAKLREGADLARPIDEVRAERDRIVAEYSDLLATDEDRAAFAEKIGLARVVFPYVENHNFYVEHWAHSILWRKMRQLGRVLVKEGFCEAEDDVFYFKRNELPDALWDMYQAWAVGVAPRGPAYWPKEIERRKRIVAALEQWSPPPALGTPPEIITEPFTIMLWGITTESVAGWLSAGETGDTGTLTGMAASPGVVEGPARVISSPAQINEVQDGEILVAPLTAPSWAPIFGKIGATVTDVGGMMSHAAIVCREYGLPAVTGTAFGTKRIKTGQRIRVDGNLGTVTVVT</sequence>
<dbReference type="InterPro" id="IPR008279">
    <property type="entry name" value="PEP-util_enz_mobile_dom"/>
</dbReference>
<dbReference type="RefSeq" id="WP_169379179.1">
    <property type="nucleotide sequence ID" value="NZ_JAAXLA010000001.1"/>
</dbReference>
<dbReference type="EMBL" id="JAAXLA010000001">
    <property type="protein sequence ID" value="NMH95806.1"/>
    <property type="molecule type" value="Genomic_DNA"/>
</dbReference>
<dbReference type="Gene3D" id="3.50.30.10">
    <property type="entry name" value="Phosphohistidine domain"/>
    <property type="match status" value="1"/>
</dbReference>
<dbReference type="NCBIfam" id="NF006153">
    <property type="entry name" value="PRK08296.1-5"/>
    <property type="match status" value="1"/>
</dbReference>
<evidence type="ECO:0000313" key="2">
    <source>
        <dbReference type="EMBL" id="NMH95806.1"/>
    </source>
</evidence>
<dbReference type="Proteomes" id="UP000820669">
    <property type="component" value="Unassembled WGS sequence"/>
</dbReference>
<evidence type="ECO:0000259" key="1">
    <source>
        <dbReference type="Pfam" id="PF00391"/>
    </source>
</evidence>
<dbReference type="InterPro" id="IPR051549">
    <property type="entry name" value="PEP_Utilizing_Enz"/>
</dbReference>
<reference evidence="2 3" key="1">
    <citation type="submission" date="2020-04" db="EMBL/GenBank/DDBJ databases">
        <authorList>
            <person name="Klaysubun C."/>
            <person name="Duangmal K."/>
            <person name="Lipun K."/>
        </authorList>
    </citation>
    <scope>NUCLEOTIDE SEQUENCE [LARGE SCALE GENOMIC DNA]</scope>
    <source>
        <strain evidence="2 3">K10HN5</strain>
    </source>
</reference>
<dbReference type="InterPro" id="IPR036637">
    <property type="entry name" value="Phosphohistidine_dom_sf"/>
</dbReference>
<name>A0ABX1S629_9PSEU</name>
<organism evidence="2 3">
    <name type="scientific">Pseudonocardia acidicola</name>
    <dbReference type="NCBI Taxonomy" id="2724939"/>
    <lineage>
        <taxon>Bacteria</taxon>
        <taxon>Bacillati</taxon>
        <taxon>Actinomycetota</taxon>
        <taxon>Actinomycetes</taxon>
        <taxon>Pseudonocardiales</taxon>
        <taxon>Pseudonocardiaceae</taxon>
        <taxon>Pseudonocardia</taxon>
    </lineage>
</organism>
<protein>
    <recommendedName>
        <fullName evidence="1">PEP-utilising enzyme mobile domain-containing protein</fullName>
    </recommendedName>
</protein>
<dbReference type="SUPFAM" id="SSF52009">
    <property type="entry name" value="Phosphohistidine domain"/>
    <property type="match status" value="1"/>
</dbReference>
<keyword evidence="3" id="KW-1185">Reference proteome</keyword>
<dbReference type="PANTHER" id="PTHR43615:SF1">
    <property type="entry name" value="PPDK_N DOMAIN-CONTAINING PROTEIN"/>
    <property type="match status" value="1"/>
</dbReference>
<dbReference type="NCBIfam" id="NF006152">
    <property type="entry name" value="PRK08296.1-4"/>
    <property type="match status" value="1"/>
</dbReference>